<evidence type="ECO:0000313" key="1">
    <source>
        <dbReference type="EMBL" id="CAF2106578.1"/>
    </source>
</evidence>
<dbReference type="EMBL" id="CAJOBJ010005503">
    <property type="protein sequence ID" value="CAF4033610.1"/>
    <property type="molecule type" value="Genomic_DNA"/>
</dbReference>
<evidence type="ECO:0000313" key="3">
    <source>
        <dbReference type="Proteomes" id="UP000663824"/>
    </source>
</evidence>
<dbReference type="Proteomes" id="UP000663824">
    <property type="component" value="Unassembled WGS sequence"/>
</dbReference>
<dbReference type="Proteomes" id="UP000681720">
    <property type="component" value="Unassembled WGS sequence"/>
</dbReference>
<sequence length="134" mass="14967">LYPVTTPVTTSVSTSPITISINVTGNNYYQQDIIHLNNSISLTTLLVVVTVPKTFGLFSPTSYTSFWSNVVINNITDMNTSVIYSFQLIGQNIIVPGTWYIGVQFNLNGSGTRPTSKDTYSIQIDRYRKIYGHF</sequence>
<protein>
    <submittedName>
        <fullName evidence="1">Uncharacterized protein</fullName>
    </submittedName>
</protein>
<reference evidence="1" key="1">
    <citation type="submission" date="2021-02" db="EMBL/GenBank/DDBJ databases">
        <authorList>
            <person name="Nowell W R."/>
        </authorList>
    </citation>
    <scope>NUCLEOTIDE SEQUENCE</scope>
</reference>
<comment type="caution">
    <text evidence="1">The sequence shown here is derived from an EMBL/GenBank/DDBJ whole genome shotgun (WGS) entry which is preliminary data.</text>
</comment>
<proteinExistence type="predicted"/>
<name>A0A816UW93_9BILA</name>
<organism evidence="1 3">
    <name type="scientific">Rotaria magnacalcarata</name>
    <dbReference type="NCBI Taxonomy" id="392030"/>
    <lineage>
        <taxon>Eukaryota</taxon>
        <taxon>Metazoa</taxon>
        <taxon>Spiralia</taxon>
        <taxon>Gnathifera</taxon>
        <taxon>Rotifera</taxon>
        <taxon>Eurotatoria</taxon>
        <taxon>Bdelloidea</taxon>
        <taxon>Philodinida</taxon>
        <taxon>Philodinidae</taxon>
        <taxon>Rotaria</taxon>
    </lineage>
</organism>
<dbReference type="EMBL" id="CAJNRE010012015">
    <property type="protein sequence ID" value="CAF2106578.1"/>
    <property type="molecule type" value="Genomic_DNA"/>
</dbReference>
<evidence type="ECO:0000313" key="2">
    <source>
        <dbReference type="EMBL" id="CAF4033610.1"/>
    </source>
</evidence>
<accession>A0A816UW93</accession>
<feature type="non-terminal residue" evidence="1">
    <location>
        <position position="1"/>
    </location>
</feature>
<dbReference type="AlphaFoldDB" id="A0A816UW93"/>
<gene>
    <name evidence="2" type="ORF">GIL414_LOCUS13534</name>
    <name evidence="1" type="ORF">MBJ925_LOCUS23388</name>
</gene>